<comment type="subcellular location">
    <subcellularLocation>
        <location evidence="1">Membrane</location>
        <topology evidence="1">Multi-pass membrane protein</topology>
    </subcellularLocation>
</comment>
<comment type="caution">
    <text evidence="7">The sequence shown here is derived from an EMBL/GenBank/DDBJ whole genome shotgun (WGS) entry which is preliminary data.</text>
</comment>
<dbReference type="EMBL" id="JAEAOA010002321">
    <property type="protein sequence ID" value="KAK3596631.1"/>
    <property type="molecule type" value="Genomic_DNA"/>
</dbReference>
<reference evidence="7" key="3">
    <citation type="submission" date="2023-05" db="EMBL/GenBank/DDBJ databases">
        <authorList>
            <person name="Smith C.H."/>
        </authorList>
    </citation>
    <scope>NUCLEOTIDE SEQUENCE</scope>
    <source>
        <strain evidence="7">CHS0354</strain>
        <tissue evidence="7">Mantle</tissue>
    </source>
</reference>
<evidence type="ECO:0000313" key="7">
    <source>
        <dbReference type="EMBL" id="KAK3596631.1"/>
    </source>
</evidence>
<evidence type="ECO:0000256" key="4">
    <source>
        <dbReference type="ARBA" id="ARBA00022989"/>
    </source>
</evidence>
<evidence type="ECO:0000256" key="2">
    <source>
        <dbReference type="ARBA" id="ARBA00008821"/>
    </source>
</evidence>
<keyword evidence="5 6" id="KW-0472">Membrane</keyword>
<keyword evidence="8" id="KW-1185">Reference proteome</keyword>
<keyword evidence="3 6" id="KW-0812">Transmembrane</keyword>
<evidence type="ECO:0000256" key="1">
    <source>
        <dbReference type="ARBA" id="ARBA00004141"/>
    </source>
</evidence>
<accession>A0AAE0SR34</accession>
<keyword evidence="4 6" id="KW-1133">Transmembrane helix</keyword>
<dbReference type="GO" id="GO:0016020">
    <property type="term" value="C:membrane"/>
    <property type="evidence" value="ECO:0007669"/>
    <property type="project" value="UniProtKB-SubCell"/>
</dbReference>
<evidence type="ECO:0000256" key="3">
    <source>
        <dbReference type="ARBA" id="ARBA00022692"/>
    </source>
</evidence>
<gene>
    <name evidence="7" type="ORF">CHS0354_039809</name>
</gene>
<proteinExistence type="inferred from homology"/>
<evidence type="ECO:0000256" key="5">
    <source>
        <dbReference type="ARBA" id="ARBA00023136"/>
    </source>
</evidence>
<sequence length="73" mass="7615">MQKSEPGEKKDNLTGSIMVAAILEIVIGASGIISLLMRFIGPMTVAPTIMLMGLSVAETGFEQAGKHWGIAVG</sequence>
<dbReference type="PANTHER" id="PTHR11119">
    <property type="entry name" value="XANTHINE-URACIL / VITAMIN C PERMEASE FAMILY MEMBER"/>
    <property type="match status" value="1"/>
</dbReference>
<reference evidence="7" key="2">
    <citation type="journal article" date="2021" name="Genome Biol. Evol.">
        <title>Developing a high-quality reference genome for a parasitic bivalve with doubly uniparental inheritance (Bivalvia: Unionida).</title>
        <authorList>
            <person name="Smith C.H."/>
        </authorList>
    </citation>
    <scope>NUCLEOTIDE SEQUENCE</scope>
    <source>
        <strain evidence="7">CHS0354</strain>
        <tissue evidence="7">Mantle</tissue>
    </source>
</reference>
<dbReference type="InterPro" id="IPR006043">
    <property type="entry name" value="NCS2"/>
</dbReference>
<evidence type="ECO:0000313" key="8">
    <source>
        <dbReference type="Proteomes" id="UP001195483"/>
    </source>
</evidence>
<reference evidence="7" key="1">
    <citation type="journal article" date="2021" name="Genome Biol. Evol.">
        <title>A High-Quality Reference Genome for a Parasitic Bivalve with Doubly Uniparental Inheritance (Bivalvia: Unionida).</title>
        <authorList>
            <person name="Smith C.H."/>
        </authorList>
    </citation>
    <scope>NUCLEOTIDE SEQUENCE</scope>
    <source>
        <strain evidence="7">CHS0354</strain>
    </source>
</reference>
<protein>
    <submittedName>
        <fullName evidence="7">Uncharacterized protein</fullName>
    </submittedName>
</protein>
<feature type="transmembrane region" description="Helical" evidence="6">
    <location>
        <begin position="39"/>
        <end position="57"/>
    </location>
</feature>
<organism evidence="7 8">
    <name type="scientific">Potamilus streckersoni</name>
    <dbReference type="NCBI Taxonomy" id="2493646"/>
    <lineage>
        <taxon>Eukaryota</taxon>
        <taxon>Metazoa</taxon>
        <taxon>Spiralia</taxon>
        <taxon>Lophotrochozoa</taxon>
        <taxon>Mollusca</taxon>
        <taxon>Bivalvia</taxon>
        <taxon>Autobranchia</taxon>
        <taxon>Heteroconchia</taxon>
        <taxon>Palaeoheterodonta</taxon>
        <taxon>Unionida</taxon>
        <taxon>Unionoidea</taxon>
        <taxon>Unionidae</taxon>
        <taxon>Ambleminae</taxon>
        <taxon>Lampsilini</taxon>
        <taxon>Potamilus</taxon>
    </lineage>
</organism>
<feature type="transmembrane region" description="Helical" evidence="6">
    <location>
        <begin position="12"/>
        <end position="33"/>
    </location>
</feature>
<name>A0AAE0SR34_9BIVA</name>
<comment type="similarity">
    <text evidence="2">Belongs to the nucleobase:cation symporter-2 (NCS2) (TC 2.A.40) family.</text>
</comment>
<dbReference type="Pfam" id="PF00860">
    <property type="entry name" value="Xan_ur_permease"/>
    <property type="match status" value="1"/>
</dbReference>
<evidence type="ECO:0000256" key="6">
    <source>
        <dbReference type="SAM" id="Phobius"/>
    </source>
</evidence>
<dbReference type="AlphaFoldDB" id="A0AAE0SR34"/>
<dbReference type="Proteomes" id="UP001195483">
    <property type="component" value="Unassembled WGS sequence"/>
</dbReference>
<dbReference type="GO" id="GO:0022857">
    <property type="term" value="F:transmembrane transporter activity"/>
    <property type="evidence" value="ECO:0007669"/>
    <property type="project" value="InterPro"/>
</dbReference>